<accession>A0AAW0C457</accession>
<dbReference type="AlphaFoldDB" id="A0AAW0C457"/>
<evidence type="ECO:0000313" key="2">
    <source>
        <dbReference type="Proteomes" id="UP001383192"/>
    </source>
</evidence>
<gene>
    <name evidence="1" type="ORF">VNI00_012632</name>
</gene>
<sequence length="246" mass="27079">MSSDNAEDILNDSLSFFGGKPVVDSDIISYGPLRLTVAPKEGKANTLLADHLFSPSLFLAERIERGLIPIHKRTVVELGSGCGLPSLLMATNTEPPRTVVLTDYPDEGILGNLKDNVDRNRNLFSQECTVHLFYHTLLPEASSTSDRALVSQAETNHPGFDIVVLSDLLHFHSSHDVAYVAAGKYTQPHVCDSFIDKAKASGFSFEEVLSPDEESEWMGKLDVSDLDKEALSTRKAACRFWVGRWA</sequence>
<keyword evidence="2" id="KW-1185">Reference proteome</keyword>
<dbReference type="PANTHER" id="PTHR14614:SF10">
    <property type="entry name" value="PROTEIN N-TERMINAL AND LYSINE N-METHYLTRANSFERASE EFM7"/>
    <property type="match status" value="1"/>
</dbReference>
<dbReference type="SUPFAM" id="SSF53335">
    <property type="entry name" value="S-adenosyl-L-methionine-dependent methyltransferases"/>
    <property type="match status" value="1"/>
</dbReference>
<proteinExistence type="predicted"/>
<dbReference type="PANTHER" id="PTHR14614">
    <property type="entry name" value="HEPATOCELLULAR CARCINOMA-ASSOCIATED ANTIGEN"/>
    <property type="match status" value="1"/>
</dbReference>
<organism evidence="1 2">
    <name type="scientific">Paramarasmius palmivorus</name>
    <dbReference type="NCBI Taxonomy" id="297713"/>
    <lineage>
        <taxon>Eukaryota</taxon>
        <taxon>Fungi</taxon>
        <taxon>Dikarya</taxon>
        <taxon>Basidiomycota</taxon>
        <taxon>Agaricomycotina</taxon>
        <taxon>Agaricomycetes</taxon>
        <taxon>Agaricomycetidae</taxon>
        <taxon>Agaricales</taxon>
        <taxon>Marasmiineae</taxon>
        <taxon>Marasmiaceae</taxon>
        <taxon>Paramarasmius</taxon>
    </lineage>
</organism>
<dbReference type="Gene3D" id="3.40.50.150">
    <property type="entry name" value="Vaccinia Virus protein VP39"/>
    <property type="match status" value="1"/>
</dbReference>
<dbReference type="InterPro" id="IPR029063">
    <property type="entry name" value="SAM-dependent_MTases_sf"/>
</dbReference>
<dbReference type="GO" id="GO:0008757">
    <property type="term" value="F:S-adenosylmethionine-dependent methyltransferase activity"/>
    <property type="evidence" value="ECO:0007669"/>
    <property type="project" value="UniProtKB-ARBA"/>
</dbReference>
<dbReference type="Proteomes" id="UP001383192">
    <property type="component" value="Unassembled WGS sequence"/>
</dbReference>
<dbReference type="EMBL" id="JAYKXP010000060">
    <property type="protein sequence ID" value="KAK7033632.1"/>
    <property type="molecule type" value="Genomic_DNA"/>
</dbReference>
<protein>
    <submittedName>
        <fullName evidence="1">Uncharacterized protein</fullName>
    </submittedName>
</protein>
<comment type="caution">
    <text evidence="1">The sequence shown here is derived from an EMBL/GenBank/DDBJ whole genome shotgun (WGS) entry which is preliminary data.</text>
</comment>
<name>A0AAW0C457_9AGAR</name>
<evidence type="ECO:0000313" key="1">
    <source>
        <dbReference type="EMBL" id="KAK7033632.1"/>
    </source>
</evidence>
<dbReference type="InterPro" id="IPR019410">
    <property type="entry name" value="Methyltransf_16"/>
</dbReference>
<dbReference type="Pfam" id="PF10294">
    <property type="entry name" value="Methyltransf_16"/>
    <property type="match status" value="1"/>
</dbReference>
<reference evidence="1 2" key="1">
    <citation type="submission" date="2024-01" db="EMBL/GenBank/DDBJ databases">
        <title>A draft genome for a cacao thread blight-causing isolate of Paramarasmius palmivorus.</title>
        <authorList>
            <person name="Baruah I.K."/>
            <person name="Bukari Y."/>
            <person name="Amoako-Attah I."/>
            <person name="Meinhardt L.W."/>
            <person name="Bailey B.A."/>
            <person name="Cohen S.P."/>
        </authorList>
    </citation>
    <scope>NUCLEOTIDE SEQUENCE [LARGE SCALE GENOMIC DNA]</scope>
    <source>
        <strain evidence="1 2">GH-12</strain>
    </source>
</reference>
<dbReference type="GO" id="GO:0005737">
    <property type="term" value="C:cytoplasm"/>
    <property type="evidence" value="ECO:0007669"/>
    <property type="project" value="TreeGrafter"/>
</dbReference>